<name>A0A927EWL1_9ACTN</name>
<dbReference type="AlphaFoldDB" id="A0A927EWL1"/>
<evidence type="ECO:0000313" key="2">
    <source>
        <dbReference type="Proteomes" id="UP000632289"/>
    </source>
</evidence>
<comment type="caution">
    <text evidence="1">The sequence shown here is derived from an EMBL/GenBank/DDBJ whole genome shotgun (WGS) entry which is preliminary data.</text>
</comment>
<gene>
    <name evidence="1" type="ORF">IF129_00105</name>
</gene>
<evidence type="ECO:0008006" key="3">
    <source>
        <dbReference type="Google" id="ProtNLM"/>
    </source>
</evidence>
<accession>A0A927EWL1</accession>
<dbReference type="Proteomes" id="UP000632289">
    <property type="component" value="Unassembled WGS sequence"/>
</dbReference>
<keyword evidence="2" id="KW-1185">Reference proteome</keyword>
<dbReference type="EMBL" id="JACXYU010000001">
    <property type="protein sequence ID" value="MBD3929974.1"/>
    <property type="molecule type" value="Genomic_DNA"/>
</dbReference>
<sequence>MRLTGHITAVRAGQGDPHAMLGEFRRTAVLLPHAEDGLRVGAWGGFQWIYAFTGEERLARFVVARGARPDEPVVYRSVLGARLLDAVVPSLDVPTGVALDVEDEATSMLFPPVRGIVPEGAAVDRGEDTTAREARR</sequence>
<dbReference type="RefSeq" id="WP_191207296.1">
    <property type="nucleotide sequence ID" value="NZ_BAABKL010000025.1"/>
</dbReference>
<evidence type="ECO:0000313" key="1">
    <source>
        <dbReference type="EMBL" id="MBD3929974.1"/>
    </source>
</evidence>
<proteinExistence type="predicted"/>
<protein>
    <recommendedName>
        <fullName evidence="3">SseB protein N-terminal domain-containing protein</fullName>
    </recommendedName>
</protein>
<reference evidence="1" key="1">
    <citation type="submission" date="2020-09" db="EMBL/GenBank/DDBJ databases">
        <title>Secondary metabolite and genome analysis of marine Streptomyces chumphonensis KK1-2T.</title>
        <authorList>
            <person name="Phongsopitanun W."/>
            <person name="Kanchanasin P."/>
            <person name="Pittayakhajonwut P."/>
            <person name="Suwanborirux K."/>
            <person name="Tanasupawat S."/>
        </authorList>
    </citation>
    <scope>NUCLEOTIDE SEQUENCE</scope>
    <source>
        <strain evidence="1">KK1-2</strain>
    </source>
</reference>
<organism evidence="1 2">
    <name type="scientific">Streptomyces chumphonensis</name>
    <dbReference type="NCBI Taxonomy" id="1214925"/>
    <lineage>
        <taxon>Bacteria</taxon>
        <taxon>Bacillati</taxon>
        <taxon>Actinomycetota</taxon>
        <taxon>Actinomycetes</taxon>
        <taxon>Kitasatosporales</taxon>
        <taxon>Streptomycetaceae</taxon>
        <taxon>Streptomyces</taxon>
    </lineage>
</organism>